<name>A0ABT9DXK5_9PROT</name>
<reference evidence="2 3" key="1">
    <citation type="submission" date="2023-08" db="EMBL/GenBank/DDBJ databases">
        <title>The draft genome sequence of Paracraurococcus sp. LOR1-02.</title>
        <authorList>
            <person name="Kingkaew E."/>
            <person name="Tanasupawat S."/>
        </authorList>
    </citation>
    <scope>NUCLEOTIDE SEQUENCE [LARGE SCALE GENOMIC DNA]</scope>
    <source>
        <strain evidence="2 3">LOR1-02</strain>
    </source>
</reference>
<dbReference type="Proteomes" id="UP001243009">
    <property type="component" value="Unassembled WGS sequence"/>
</dbReference>
<evidence type="ECO:0000259" key="1">
    <source>
        <dbReference type="SMART" id="SM00849"/>
    </source>
</evidence>
<dbReference type="Pfam" id="PF12706">
    <property type="entry name" value="Lactamase_B_2"/>
    <property type="match status" value="1"/>
</dbReference>
<dbReference type="InterPro" id="IPR036866">
    <property type="entry name" value="RibonucZ/Hydroxyglut_hydro"/>
</dbReference>
<evidence type="ECO:0000313" key="2">
    <source>
        <dbReference type="EMBL" id="MDO9708638.1"/>
    </source>
</evidence>
<comment type="caution">
    <text evidence="2">The sequence shown here is derived from an EMBL/GenBank/DDBJ whole genome shotgun (WGS) entry which is preliminary data.</text>
</comment>
<dbReference type="PANTHER" id="PTHR42663:SF6">
    <property type="entry name" value="HYDROLASE C777.06C-RELATED"/>
    <property type="match status" value="1"/>
</dbReference>
<proteinExistence type="predicted"/>
<dbReference type="EMBL" id="JAUTWS010000007">
    <property type="protein sequence ID" value="MDO9708638.1"/>
    <property type="molecule type" value="Genomic_DNA"/>
</dbReference>
<organism evidence="2 3">
    <name type="scientific">Paracraurococcus lichenis</name>
    <dbReference type="NCBI Taxonomy" id="3064888"/>
    <lineage>
        <taxon>Bacteria</taxon>
        <taxon>Pseudomonadati</taxon>
        <taxon>Pseudomonadota</taxon>
        <taxon>Alphaproteobacteria</taxon>
        <taxon>Acetobacterales</taxon>
        <taxon>Roseomonadaceae</taxon>
        <taxon>Paracraurococcus</taxon>
    </lineage>
</organism>
<feature type="domain" description="Metallo-beta-lactamase" evidence="1">
    <location>
        <begin position="39"/>
        <end position="231"/>
    </location>
</feature>
<gene>
    <name evidence="2" type="ORF">Q7A36_09815</name>
</gene>
<keyword evidence="3" id="KW-1185">Reference proteome</keyword>
<dbReference type="PANTHER" id="PTHR42663">
    <property type="entry name" value="HYDROLASE C777.06C-RELATED-RELATED"/>
    <property type="match status" value="1"/>
</dbReference>
<dbReference type="RefSeq" id="WP_305103533.1">
    <property type="nucleotide sequence ID" value="NZ_JAUTWS010000007.1"/>
</dbReference>
<accession>A0ABT9DXK5</accession>
<dbReference type="CDD" id="cd16279">
    <property type="entry name" value="metallo-hydrolase-like_MBL-fold"/>
    <property type="match status" value="1"/>
</dbReference>
<sequence>MKVTILGCGGSGGVPLLGGKDEGGQWGDCDPAEPRNRRTRTSAMIEGPGGQRLLVDAGPDLRQQMLACRLGRFEAVLFTHPHADHILGIDDIRQVNRNLNRAIDAWGTRITLQKLDERFDYAFIGPTEFFFRPALEPRRIAFGERFEAAGMTVEVFRQDHGVMDSLGLRIGKFAYSTDVVALPEESLRALEGLDTWVVGCFQRRPHAVHANLETVLRWVEVLRPRRTVLTHMGTAMDYRSLLRELPPGIEPGYDGMVLEVPEG</sequence>
<dbReference type="InterPro" id="IPR001279">
    <property type="entry name" value="Metallo-B-lactamas"/>
</dbReference>
<dbReference type="SMART" id="SM00849">
    <property type="entry name" value="Lactamase_B"/>
    <property type="match status" value="1"/>
</dbReference>
<evidence type="ECO:0000313" key="3">
    <source>
        <dbReference type="Proteomes" id="UP001243009"/>
    </source>
</evidence>
<dbReference type="Gene3D" id="3.60.15.10">
    <property type="entry name" value="Ribonuclease Z/Hydroxyacylglutathione hydrolase-like"/>
    <property type="match status" value="1"/>
</dbReference>
<dbReference type="SUPFAM" id="SSF56281">
    <property type="entry name" value="Metallo-hydrolase/oxidoreductase"/>
    <property type="match status" value="1"/>
</dbReference>
<protein>
    <submittedName>
        <fullName evidence="2">MBL fold metallo-hydrolase</fullName>
    </submittedName>
</protein>